<dbReference type="Proteomes" id="UP000566819">
    <property type="component" value="Unassembled WGS sequence"/>
</dbReference>
<accession>A0A8H4QYP1</accession>
<organism evidence="2 3">
    <name type="scientific">Cudoniella acicularis</name>
    <dbReference type="NCBI Taxonomy" id="354080"/>
    <lineage>
        <taxon>Eukaryota</taxon>
        <taxon>Fungi</taxon>
        <taxon>Dikarya</taxon>
        <taxon>Ascomycota</taxon>
        <taxon>Pezizomycotina</taxon>
        <taxon>Leotiomycetes</taxon>
        <taxon>Helotiales</taxon>
        <taxon>Tricladiaceae</taxon>
        <taxon>Cudoniella</taxon>
    </lineage>
</organism>
<evidence type="ECO:0000256" key="1">
    <source>
        <dbReference type="SAM" id="MobiDB-lite"/>
    </source>
</evidence>
<gene>
    <name evidence="2" type="ORF">G7Y89_g14747</name>
</gene>
<feature type="region of interest" description="Disordered" evidence="1">
    <location>
        <begin position="9"/>
        <end position="64"/>
    </location>
</feature>
<dbReference type="EMBL" id="JAAMPI010002034">
    <property type="protein sequence ID" value="KAF4619101.1"/>
    <property type="molecule type" value="Genomic_DNA"/>
</dbReference>
<comment type="caution">
    <text evidence="2">The sequence shown here is derived from an EMBL/GenBank/DDBJ whole genome shotgun (WGS) entry which is preliminary data.</text>
</comment>
<reference evidence="2 3" key="1">
    <citation type="submission" date="2020-03" db="EMBL/GenBank/DDBJ databases">
        <title>Draft Genome Sequence of Cudoniella acicularis.</title>
        <authorList>
            <person name="Buettner E."/>
            <person name="Kellner H."/>
        </authorList>
    </citation>
    <scope>NUCLEOTIDE SEQUENCE [LARGE SCALE GENOMIC DNA]</scope>
    <source>
        <strain evidence="2 3">DSM 108380</strain>
    </source>
</reference>
<name>A0A8H4QYP1_9HELO</name>
<feature type="compositionally biased region" description="Basic and acidic residues" evidence="1">
    <location>
        <begin position="52"/>
        <end position="64"/>
    </location>
</feature>
<keyword evidence="3" id="KW-1185">Reference proteome</keyword>
<dbReference type="AlphaFoldDB" id="A0A8H4QYP1"/>
<evidence type="ECO:0000313" key="2">
    <source>
        <dbReference type="EMBL" id="KAF4619101.1"/>
    </source>
</evidence>
<protein>
    <submittedName>
        <fullName evidence="2">Uncharacterized protein</fullName>
    </submittedName>
</protein>
<proteinExistence type="predicted"/>
<sequence length="102" mass="11432">MCCCCCRKKKSRRGDNKIPRQDNSTIGPKPYDADPQLLEEGQNVQAAQPEASDERGGGESRDTEYSIAELRAGYEELSVRRELGLRHRKFGILKGLNGFECV</sequence>
<evidence type="ECO:0000313" key="3">
    <source>
        <dbReference type="Proteomes" id="UP000566819"/>
    </source>
</evidence>